<evidence type="ECO:0000256" key="1">
    <source>
        <dbReference type="SAM" id="Phobius"/>
    </source>
</evidence>
<accession>A0ABX8D2H3</accession>
<keyword evidence="1" id="KW-1133">Transmembrane helix</keyword>
<keyword evidence="1" id="KW-0472">Membrane</keyword>
<reference evidence="2 3" key="1">
    <citation type="submission" date="2021-05" db="EMBL/GenBank/DDBJ databases">
        <title>Novel species in genus Cellulomonas.</title>
        <authorList>
            <person name="Zhang G."/>
        </authorList>
    </citation>
    <scope>NUCLEOTIDE SEQUENCE [LARGE SCALE GENOMIC DNA]</scope>
    <source>
        <strain evidence="3">zg-ZUI222</strain>
    </source>
</reference>
<dbReference type="Proteomes" id="UP000677804">
    <property type="component" value="Chromosome"/>
</dbReference>
<evidence type="ECO:0000313" key="3">
    <source>
        <dbReference type="Proteomes" id="UP000677804"/>
    </source>
</evidence>
<feature type="transmembrane region" description="Helical" evidence="1">
    <location>
        <begin position="46"/>
        <end position="66"/>
    </location>
</feature>
<feature type="transmembrane region" description="Helical" evidence="1">
    <location>
        <begin position="182"/>
        <end position="203"/>
    </location>
</feature>
<protein>
    <recommendedName>
        <fullName evidence="4">PH domain-containing protein</fullName>
    </recommendedName>
</protein>
<keyword evidence="3" id="KW-1185">Reference proteome</keyword>
<name>A0ABX8D2H3_9CELL</name>
<organism evidence="2 3">
    <name type="scientific">Cellulomonas wangleii</name>
    <dbReference type="NCBI Taxonomy" id="2816956"/>
    <lineage>
        <taxon>Bacteria</taxon>
        <taxon>Bacillati</taxon>
        <taxon>Actinomycetota</taxon>
        <taxon>Actinomycetes</taxon>
        <taxon>Micrococcales</taxon>
        <taxon>Cellulomonadaceae</taxon>
        <taxon>Cellulomonas</taxon>
    </lineage>
</organism>
<feature type="transmembrane region" description="Helical" evidence="1">
    <location>
        <begin position="21"/>
        <end position="40"/>
    </location>
</feature>
<evidence type="ECO:0008006" key="4">
    <source>
        <dbReference type="Google" id="ProtNLM"/>
    </source>
</evidence>
<proteinExistence type="predicted"/>
<gene>
    <name evidence="2" type="ORF">KG103_14590</name>
</gene>
<dbReference type="EMBL" id="CP074405">
    <property type="protein sequence ID" value="QVI61671.1"/>
    <property type="molecule type" value="Genomic_DNA"/>
</dbReference>
<sequence length="204" mass="21160">MVELVLTPHARRRLLRANVPAALVPALLLGCGLGGLHLLAGRTGRALVFVGVGLALAVLGVVLPLVHARRARVVFGDGTYALRSLVGERRFAATDVAAAAMVSRMPLGALTSHHLVLAGARGTLAHLDGAMWDQGQLTALAHDLAARGVPVTAFPHPITAAQLRAADPRYLAPWRAHPARSVLLAVAGALLTIAVAVVVVLTML</sequence>
<keyword evidence="1" id="KW-0812">Transmembrane</keyword>
<evidence type="ECO:0000313" key="2">
    <source>
        <dbReference type="EMBL" id="QVI61671.1"/>
    </source>
</evidence>
<dbReference type="RefSeq" id="WP_207339248.1">
    <property type="nucleotide sequence ID" value="NZ_CP074405.1"/>
</dbReference>